<dbReference type="PROSITE" id="PS51128">
    <property type="entry name" value="ZF_DKSA_2"/>
    <property type="match status" value="1"/>
</dbReference>
<reference evidence="8 9" key="1">
    <citation type="submission" date="2024-09" db="EMBL/GenBank/DDBJ databases">
        <authorList>
            <person name="Sun Q."/>
            <person name="Mori K."/>
        </authorList>
    </citation>
    <scope>NUCLEOTIDE SEQUENCE [LARGE SCALE GENOMIC DNA]</scope>
    <source>
        <strain evidence="8 9">CECT 8726</strain>
    </source>
</reference>
<feature type="domain" description="Zinc finger DksA/TraR C4-type" evidence="6">
    <location>
        <begin position="76"/>
        <end position="104"/>
    </location>
</feature>
<dbReference type="Pfam" id="PF21173">
    <property type="entry name" value="DksA-like_N"/>
    <property type="match status" value="1"/>
</dbReference>
<organism evidence="8 9">
    <name type="scientific">Pseudohalocynthiibacter aestuariivivens</name>
    <dbReference type="NCBI Taxonomy" id="1591409"/>
    <lineage>
        <taxon>Bacteria</taxon>
        <taxon>Pseudomonadati</taxon>
        <taxon>Pseudomonadota</taxon>
        <taxon>Alphaproteobacteria</taxon>
        <taxon>Rhodobacterales</taxon>
        <taxon>Paracoccaceae</taxon>
        <taxon>Pseudohalocynthiibacter</taxon>
    </lineage>
</organism>
<comment type="caution">
    <text evidence="8">The sequence shown here is derived from an EMBL/GenBank/DDBJ whole genome shotgun (WGS) entry which is preliminary data.</text>
</comment>
<dbReference type="EMBL" id="JBHMEA010000033">
    <property type="protein sequence ID" value="MFB9231931.1"/>
    <property type="molecule type" value="Genomic_DNA"/>
</dbReference>
<evidence type="ECO:0000256" key="5">
    <source>
        <dbReference type="SAM" id="Coils"/>
    </source>
</evidence>
<dbReference type="PANTHER" id="PTHR33823">
    <property type="entry name" value="RNA POLYMERASE-BINDING TRANSCRIPTION FACTOR DKSA-RELATED"/>
    <property type="match status" value="1"/>
</dbReference>
<name>A0ABV5JGE6_9RHOB</name>
<dbReference type="SUPFAM" id="SSF109635">
    <property type="entry name" value="DnaK suppressor protein DksA, alpha-hairpin domain"/>
    <property type="match status" value="1"/>
</dbReference>
<keyword evidence="5" id="KW-0175">Coiled coil</keyword>
<gene>
    <name evidence="8" type="ORF">ACFFUT_09050</name>
</gene>
<dbReference type="Pfam" id="PF01258">
    <property type="entry name" value="zf-dskA_traR"/>
    <property type="match status" value="1"/>
</dbReference>
<dbReference type="Gene3D" id="1.20.120.910">
    <property type="entry name" value="DksA, coiled-coil domain"/>
    <property type="match status" value="1"/>
</dbReference>
<feature type="zinc finger region" description="dksA C4-type" evidence="4">
    <location>
        <begin position="79"/>
        <end position="103"/>
    </location>
</feature>
<dbReference type="SUPFAM" id="SSF57716">
    <property type="entry name" value="Glucocorticoid receptor-like (DNA-binding domain)"/>
    <property type="match status" value="1"/>
</dbReference>
<feature type="coiled-coil region" evidence="5">
    <location>
        <begin position="1"/>
        <end position="28"/>
    </location>
</feature>
<sequence>MTKIAERKAALLERLQELDERIHHIEEELDEPVSKDWEDRSVEREEDEVLETMGVTSQAEIRMIQAALERIEADEYGFCVKCGVEILPARLDVLPYTPFCKNCAV</sequence>
<evidence type="ECO:0000256" key="1">
    <source>
        <dbReference type="ARBA" id="ARBA00022723"/>
    </source>
</evidence>
<evidence type="ECO:0000256" key="3">
    <source>
        <dbReference type="ARBA" id="ARBA00022833"/>
    </source>
</evidence>
<dbReference type="InterPro" id="IPR037187">
    <property type="entry name" value="DnaK_N"/>
</dbReference>
<keyword evidence="3" id="KW-0862">Zinc</keyword>
<evidence type="ECO:0000313" key="9">
    <source>
        <dbReference type="Proteomes" id="UP001589683"/>
    </source>
</evidence>
<dbReference type="RefSeq" id="WP_213888630.1">
    <property type="nucleotide sequence ID" value="NZ_JAGFNU010000004.1"/>
</dbReference>
<proteinExistence type="predicted"/>
<dbReference type="InterPro" id="IPR048487">
    <property type="entry name" value="DksA-like_N"/>
</dbReference>
<protein>
    <submittedName>
        <fullName evidence="8">TraR/DksA family transcriptional regulator</fullName>
    </submittedName>
</protein>
<dbReference type="InterPro" id="IPR000962">
    <property type="entry name" value="Znf_DskA_TraR"/>
</dbReference>
<evidence type="ECO:0000259" key="7">
    <source>
        <dbReference type="Pfam" id="PF21173"/>
    </source>
</evidence>
<dbReference type="PANTHER" id="PTHR33823:SF4">
    <property type="entry name" value="GENERAL STRESS PROTEIN 16O"/>
    <property type="match status" value="1"/>
</dbReference>
<keyword evidence="2" id="KW-0863">Zinc-finger</keyword>
<evidence type="ECO:0000256" key="4">
    <source>
        <dbReference type="PROSITE-ProRule" id="PRU00510"/>
    </source>
</evidence>
<keyword evidence="9" id="KW-1185">Reference proteome</keyword>
<evidence type="ECO:0000313" key="8">
    <source>
        <dbReference type="EMBL" id="MFB9231931.1"/>
    </source>
</evidence>
<keyword evidence="1" id="KW-0479">Metal-binding</keyword>
<feature type="domain" description="DnaK suppressor protein-like N-terminal" evidence="7">
    <location>
        <begin position="8"/>
        <end position="71"/>
    </location>
</feature>
<accession>A0ABV5JGE6</accession>
<evidence type="ECO:0000259" key="6">
    <source>
        <dbReference type="Pfam" id="PF01258"/>
    </source>
</evidence>
<evidence type="ECO:0000256" key="2">
    <source>
        <dbReference type="ARBA" id="ARBA00022771"/>
    </source>
</evidence>
<dbReference type="Proteomes" id="UP001589683">
    <property type="component" value="Unassembled WGS sequence"/>
</dbReference>